<name>A0A9W4NLS7_9EURO</name>
<feature type="transmembrane region" description="Helical" evidence="1">
    <location>
        <begin position="12"/>
        <end position="30"/>
    </location>
</feature>
<feature type="transmembrane region" description="Helical" evidence="1">
    <location>
        <begin position="101"/>
        <end position="127"/>
    </location>
</feature>
<evidence type="ECO:0000313" key="3">
    <source>
        <dbReference type="Proteomes" id="UP001152649"/>
    </source>
</evidence>
<accession>A0A9W4NLS7</accession>
<evidence type="ECO:0000256" key="1">
    <source>
        <dbReference type="SAM" id="Phobius"/>
    </source>
</evidence>
<reference evidence="2" key="1">
    <citation type="submission" date="2021-07" db="EMBL/GenBank/DDBJ databases">
        <authorList>
            <person name="Branca A.L. A."/>
        </authorList>
    </citation>
    <scope>NUCLEOTIDE SEQUENCE</scope>
</reference>
<keyword evidence="1" id="KW-0812">Transmembrane</keyword>
<keyword evidence="1" id="KW-1133">Transmembrane helix</keyword>
<feature type="transmembrane region" description="Helical" evidence="1">
    <location>
        <begin position="165"/>
        <end position="184"/>
    </location>
</feature>
<gene>
    <name evidence="2" type="ORF">PSALAMII_LOCUS6131</name>
</gene>
<feature type="transmembrane region" description="Helical" evidence="1">
    <location>
        <begin position="42"/>
        <end position="60"/>
    </location>
</feature>
<organism evidence="2 3">
    <name type="scientific">Penicillium salamii</name>
    <dbReference type="NCBI Taxonomy" id="1612424"/>
    <lineage>
        <taxon>Eukaryota</taxon>
        <taxon>Fungi</taxon>
        <taxon>Dikarya</taxon>
        <taxon>Ascomycota</taxon>
        <taxon>Pezizomycotina</taxon>
        <taxon>Eurotiomycetes</taxon>
        <taxon>Eurotiomycetidae</taxon>
        <taxon>Eurotiales</taxon>
        <taxon>Aspergillaceae</taxon>
        <taxon>Penicillium</taxon>
    </lineage>
</organism>
<keyword evidence="1" id="KW-0472">Membrane</keyword>
<feature type="transmembrane region" description="Helical" evidence="1">
    <location>
        <begin position="133"/>
        <end position="153"/>
    </location>
</feature>
<dbReference type="OrthoDB" id="417252at2759"/>
<feature type="transmembrane region" description="Helical" evidence="1">
    <location>
        <begin position="66"/>
        <end position="89"/>
    </location>
</feature>
<comment type="caution">
    <text evidence="2">The sequence shown here is derived from an EMBL/GenBank/DDBJ whole genome shotgun (WGS) entry which is preliminary data.</text>
</comment>
<sequence>MVVVSQNIIRSVLVTILLLLNFGRLFLLYCIQPRWRWYKVDLALCALSCSSFAILTGLFWSNRFPAWSQVLFWITPIFPPLQAYIRIIFQQRENPLTPRLLRFICPSFSVASTLAKIAVSLVGTFLLKSAHLGSLYILLADYLCVVAWYWWLFQQSTAGRAKLRCISCHLSAMALLLLVIAVIGRTGHHRHLGVVLAVNPVSQIGDRWVLGYLQLACGMWTGGSDKAIETRSLLIVLSLND</sequence>
<dbReference type="AlphaFoldDB" id="A0A9W4NLS7"/>
<keyword evidence="3" id="KW-1185">Reference proteome</keyword>
<proteinExistence type="predicted"/>
<protein>
    <submittedName>
        <fullName evidence="2">Uncharacterized protein</fullName>
    </submittedName>
</protein>
<evidence type="ECO:0000313" key="2">
    <source>
        <dbReference type="EMBL" id="CAG8385101.1"/>
    </source>
</evidence>
<dbReference type="Proteomes" id="UP001152649">
    <property type="component" value="Unassembled WGS sequence"/>
</dbReference>
<dbReference type="EMBL" id="CAJVPG010000265">
    <property type="protein sequence ID" value="CAG8385101.1"/>
    <property type="molecule type" value="Genomic_DNA"/>
</dbReference>